<feature type="domain" description="Saposin B-type" evidence="3">
    <location>
        <begin position="27"/>
        <end position="113"/>
    </location>
</feature>
<reference evidence="5" key="1">
    <citation type="submission" date="2017-10" db="EMBL/GenBank/DDBJ databases">
        <title>Rapid genome shrinkage in a self-fertile nematode reveals novel sperm competition proteins.</title>
        <authorList>
            <person name="Yin D."/>
            <person name="Schwarz E.M."/>
            <person name="Thomas C.G."/>
            <person name="Felde R.L."/>
            <person name="Korf I.F."/>
            <person name="Cutter A.D."/>
            <person name="Schartner C.M."/>
            <person name="Ralston E.J."/>
            <person name="Meyer B.J."/>
            <person name="Haag E.S."/>
        </authorList>
    </citation>
    <scope>NUCLEOTIDE SEQUENCE [LARGE SCALE GENOMIC DNA]</scope>
    <source>
        <strain evidence="5">JU1422</strain>
    </source>
</reference>
<name>A0A2G5TK81_9PELO</name>
<evidence type="ECO:0000256" key="1">
    <source>
        <dbReference type="ARBA" id="ARBA00023157"/>
    </source>
</evidence>
<dbReference type="AlphaFoldDB" id="A0A2G5TK81"/>
<gene>
    <name evidence="4" type="primary">Cni-spp-20</name>
    <name evidence="4" type="synonym">Cnig_chr_V.g19870</name>
    <name evidence="4" type="ORF">B9Z55_019870</name>
</gene>
<dbReference type="SMART" id="SM00741">
    <property type="entry name" value="SapB"/>
    <property type="match status" value="1"/>
</dbReference>
<organism evidence="4 5">
    <name type="scientific">Caenorhabditis nigoni</name>
    <dbReference type="NCBI Taxonomy" id="1611254"/>
    <lineage>
        <taxon>Eukaryota</taxon>
        <taxon>Metazoa</taxon>
        <taxon>Ecdysozoa</taxon>
        <taxon>Nematoda</taxon>
        <taxon>Chromadorea</taxon>
        <taxon>Rhabditida</taxon>
        <taxon>Rhabditina</taxon>
        <taxon>Rhabditomorpha</taxon>
        <taxon>Rhabditoidea</taxon>
        <taxon>Rhabditidae</taxon>
        <taxon>Peloderinae</taxon>
        <taxon>Caenorhabditis</taxon>
    </lineage>
</organism>
<dbReference type="SUPFAM" id="SSF47862">
    <property type="entry name" value="Saposin"/>
    <property type="match status" value="1"/>
</dbReference>
<keyword evidence="2" id="KW-0732">Signal</keyword>
<dbReference type="EMBL" id="PDUG01000005">
    <property type="protein sequence ID" value="PIC27695.1"/>
    <property type="molecule type" value="Genomic_DNA"/>
</dbReference>
<dbReference type="PROSITE" id="PS50015">
    <property type="entry name" value="SAP_B"/>
    <property type="match status" value="1"/>
</dbReference>
<dbReference type="InterPro" id="IPR011001">
    <property type="entry name" value="Saposin-like"/>
</dbReference>
<sequence>MFRTVVILLLGLTLSQGFSLVNDNPGDYLVCNACQFVVTLVEPHLKAIENITRTDLTIFADKVCARVPDLEVLKTLCTTVKDDLIDVAVQLVEALERQINENVTCKALSFCPQ</sequence>
<accession>A0A2G5TK81</accession>
<keyword evidence="5" id="KW-1185">Reference proteome</keyword>
<comment type="caution">
    <text evidence="4">The sequence shown here is derived from an EMBL/GenBank/DDBJ whole genome shotgun (WGS) entry which is preliminary data.</text>
</comment>
<feature type="signal peptide" evidence="2">
    <location>
        <begin position="1"/>
        <end position="17"/>
    </location>
</feature>
<evidence type="ECO:0000313" key="5">
    <source>
        <dbReference type="Proteomes" id="UP000230233"/>
    </source>
</evidence>
<keyword evidence="1" id="KW-1015">Disulfide bond</keyword>
<dbReference type="InterPro" id="IPR008139">
    <property type="entry name" value="SaposinB_dom"/>
</dbReference>
<proteinExistence type="predicted"/>
<dbReference type="Proteomes" id="UP000230233">
    <property type="component" value="Chromosome V"/>
</dbReference>
<dbReference type="OrthoDB" id="5855363at2759"/>
<dbReference type="Gene3D" id="1.10.225.10">
    <property type="entry name" value="Saposin-like"/>
    <property type="match status" value="1"/>
</dbReference>
<evidence type="ECO:0000256" key="2">
    <source>
        <dbReference type="SAM" id="SignalP"/>
    </source>
</evidence>
<evidence type="ECO:0000313" key="4">
    <source>
        <dbReference type="EMBL" id="PIC27695.1"/>
    </source>
</evidence>
<evidence type="ECO:0000259" key="3">
    <source>
        <dbReference type="PROSITE" id="PS50015"/>
    </source>
</evidence>
<feature type="chain" id="PRO_5013962706" description="Saposin B-type domain-containing protein" evidence="2">
    <location>
        <begin position="18"/>
        <end position="113"/>
    </location>
</feature>
<protein>
    <recommendedName>
        <fullName evidence="3">Saposin B-type domain-containing protein</fullName>
    </recommendedName>
</protein>